<evidence type="ECO:0000313" key="2">
    <source>
        <dbReference type="WBParaSite" id="JU765_v2.g13533.t1"/>
    </source>
</evidence>
<evidence type="ECO:0000313" key="1">
    <source>
        <dbReference type="Proteomes" id="UP000887576"/>
    </source>
</evidence>
<protein>
    <submittedName>
        <fullName evidence="2">Nuclear receptor domain-containing protein</fullName>
    </submittedName>
</protein>
<accession>A0AC34Q768</accession>
<dbReference type="Proteomes" id="UP000887576">
    <property type="component" value="Unplaced"/>
</dbReference>
<name>A0AC34Q768_9BILA</name>
<dbReference type="WBParaSite" id="JU765_v2.g13533.t1">
    <property type="protein sequence ID" value="JU765_v2.g13533.t1"/>
    <property type="gene ID" value="JU765_v2.g13533"/>
</dbReference>
<reference evidence="2" key="1">
    <citation type="submission" date="2022-11" db="UniProtKB">
        <authorList>
            <consortium name="WormBaseParasite"/>
        </authorList>
    </citation>
    <scope>IDENTIFICATION</scope>
</reference>
<sequence>MATLDALHMHPMEMKLSSNSTMNSSPPLLTKNLCVVCDDESDGLHFGQHTCRACAAFFRRTVSLKLEYTCKHD</sequence>
<organism evidence="1 2">
    <name type="scientific">Panagrolaimus sp. JU765</name>
    <dbReference type="NCBI Taxonomy" id="591449"/>
    <lineage>
        <taxon>Eukaryota</taxon>
        <taxon>Metazoa</taxon>
        <taxon>Ecdysozoa</taxon>
        <taxon>Nematoda</taxon>
        <taxon>Chromadorea</taxon>
        <taxon>Rhabditida</taxon>
        <taxon>Tylenchina</taxon>
        <taxon>Panagrolaimomorpha</taxon>
        <taxon>Panagrolaimoidea</taxon>
        <taxon>Panagrolaimidae</taxon>
        <taxon>Panagrolaimus</taxon>
    </lineage>
</organism>
<proteinExistence type="predicted"/>